<organism evidence="2 3">
    <name type="scientific">Serinicoccus hydrothermalis</name>
    <dbReference type="NCBI Taxonomy" id="1758689"/>
    <lineage>
        <taxon>Bacteria</taxon>
        <taxon>Bacillati</taxon>
        <taxon>Actinomycetota</taxon>
        <taxon>Actinomycetes</taxon>
        <taxon>Micrococcales</taxon>
        <taxon>Ornithinimicrobiaceae</taxon>
        <taxon>Serinicoccus</taxon>
    </lineage>
</organism>
<gene>
    <name evidence="2" type="ORF">SGUI_2699</name>
</gene>
<dbReference type="PROSITE" id="PS51819">
    <property type="entry name" value="VOC"/>
    <property type="match status" value="1"/>
</dbReference>
<name>A0A1B1NFG4_9MICO</name>
<dbReference type="Gene3D" id="3.30.720.110">
    <property type="match status" value="1"/>
</dbReference>
<dbReference type="Pfam" id="PF00903">
    <property type="entry name" value="Glyoxalase"/>
    <property type="match status" value="1"/>
</dbReference>
<feature type="domain" description="VOC" evidence="1">
    <location>
        <begin position="15"/>
        <end position="139"/>
    </location>
</feature>
<reference evidence="2 3" key="1">
    <citation type="submission" date="2016-03" db="EMBL/GenBank/DDBJ databases">
        <title>Shallow-sea hydrothermal system.</title>
        <authorList>
            <person name="Tang K."/>
        </authorList>
    </citation>
    <scope>NUCLEOTIDE SEQUENCE [LARGE SCALE GENOMIC DNA]</scope>
    <source>
        <strain evidence="2 3">JLT9</strain>
    </source>
</reference>
<proteinExistence type="predicted"/>
<dbReference type="PANTHER" id="PTHR34109">
    <property type="entry name" value="BNAUNNG04460D PROTEIN-RELATED"/>
    <property type="match status" value="1"/>
</dbReference>
<dbReference type="STRING" id="1758689.SGUI_2699"/>
<dbReference type="InterPro" id="IPR004360">
    <property type="entry name" value="Glyas_Fos-R_dOase_dom"/>
</dbReference>
<dbReference type="InterPro" id="IPR029068">
    <property type="entry name" value="Glyas_Bleomycin-R_OHBP_Dase"/>
</dbReference>
<evidence type="ECO:0000259" key="1">
    <source>
        <dbReference type="PROSITE" id="PS51819"/>
    </source>
</evidence>
<accession>A0A1B1NFG4</accession>
<dbReference type="AlphaFoldDB" id="A0A1B1NFG4"/>
<evidence type="ECO:0000313" key="2">
    <source>
        <dbReference type="EMBL" id="ANS80095.1"/>
    </source>
</evidence>
<protein>
    <submittedName>
        <fullName evidence="2">Glyoxalase family protein</fullName>
    </submittedName>
</protein>
<sequence length="147" mass="15972">MACGSATIGLVDGDPALHAYLSYSDAQAGLRWLGQVRFSVVARQDGDGGAVPHAEVRWGDVVLMVASADDDYDVPRLLGRSTGGGLYFWLSEPSQVDEWYARALQAGGTQVFAPEETEWGTRRARVVDPEGHEWSVGTYRPGASWEQ</sequence>
<evidence type="ECO:0000313" key="3">
    <source>
        <dbReference type="Proteomes" id="UP000092482"/>
    </source>
</evidence>
<dbReference type="InterPro" id="IPR037523">
    <property type="entry name" value="VOC_core"/>
</dbReference>
<keyword evidence="3" id="KW-1185">Reference proteome</keyword>
<dbReference type="KEGG" id="serj:SGUI_2699"/>
<dbReference type="Gene3D" id="3.30.720.120">
    <property type="match status" value="1"/>
</dbReference>
<dbReference type="SUPFAM" id="SSF54593">
    <property type="entry name" value="Glyoxalase/Bleomycin resistance protein/Dihydroxybiphenyl dioxygenase"/>
    <property type="match status" value="1"/>
</dbReference>
<dbReference type="Proteomes" id="UP000092482">
    <property type="component" value="Chromosome"/>
</dbReference>
<dbReference type="EMBL" id="CP014989">
    <property type="protein sequence ID" value="ANS80095.1"/>
    <property type="molecule type" value="Genomic_DNA"/>
</dbReference>
<dbReference type="RefSeq" id="WP_237141368.1">
    <property type="nucleotide sequence ID" value="NZ_CP014989.1"/>
</dbReference>